<feature type="repeat" description="WD" evidence="1">
    <location>
        <begin position="693"/>
        <end position="726"/>
    </location>
</feature>
<feature type="compositionally biased region" description="Low complexity" evidence="2">
    <location>
        <begin position="1453"/>
        <end position="1464"/>
    </location>
</feature>
<feature type="compositionally biased region" description="Low complexity" evidence="2">
    <location>
        <begin position="1006"/>
        <end position="1017"/>
    </location>
</feature>
<feature type="compositionally biased region" description="Acidic residues" evidence="2">
    <location>
        <begin position="1147"/>
        <end position="1156"/>
    </location>
</feature>
<dbReference type="CDD" id="cd00200">
    <property type="entry name" value="WD40"/>
    <property type="match status" value="1"/>
</dbReference>
<feature type="compositionally biased region" description="Low complexity" evidence="2">
    <location>
        <begin position="1263"/>
        <end position="1304"/>
    </location>
</feature>
<dbReference type="OMA" id="MRADLRI"/>
<feature type="domain" description="MABP1/WDR62 second WD40" evidence="3">
    <location>
        <begin position="389"/>
        <end position="726"/>
    </location>
</feature>
<feature type="compositionally biased region" description="Low complexity" evidence="2">
    <location>
        <begin position="1726"/>
        <end position="1735"/>
    </location>
</feature>
<dbReference type="PANTHER" id="PTHR44813">
    <property type="entry name" value="MITOGEN-ACTIVATED PROTEIN KINASE-BINDING PROTEIN 1"/>
    <property type="match status" value="1"/>
</dbReference>
<feature type="compositionally biased region" description="Polar residues" evidence="2">
    <location>
        <begin position="1"/>
        <end position="10"/>
    </location>
</feature>
<dbReference type="InterPro" id="IPR011047">
    <property type="entry name" value="Quinoprotein_ADH-like_sf"/>
</dbReference>
<feature type="region of interest" description="Disordered" evidence="2">
    <location>
        <begin position="2045"/>
        <end position="2072"/>
    </location>
</feature>
<sequence length="2184" mass="239918">MSGNANQRPNILNLAERTSVPTKRAVRAPMPKKRSKGVPLSERVTLERVLGLTVRDNRTFACDPTTGLVVYPAGCVIVLYNPRRNKQSHIFSHSRKTITALAISGDGKNVVSGEYGHKPAVRVWDVEERTQLTELHGHKFGINCVAFSPNLKYVVSVGEQHDMVVNVWNWKDGSKLAAGKISVKVAGFSFSEDGSRFVTAGNRSIRFWYMSSKSRTRETFPLNSRAGLLGEQRNNNFCSVACGLGANQSKTYAVTKSGLLCEFNEQRLLDKWVELRTSSAYSIVASEEYLFVGCADGIVRLFSTSTLNFVATLPRPHFLGVNVSDGIDPSHMITHRENARYPAAIAITYDDVSKKVTCVYNDHSLYVWDVHDVKKIGKQRSFLYHSSCIWGAEVYPSLIAGDKEALPPGSFLTFASDDTIRIWNVDPAMNTDTFKRNIYSNELLKVIYVDDQLEHLCSTGSTASDKAESATEGKNGIRCISLSADGQFLASGDRSGNVRVHDMQFMDEVHKIEAHDSEVLCLEFSRPESGYYLLASSSRDRLIHVFNMQEDCSLVQTLDDHSSSITAVKFTQCNDRLQMISCGADKALMFRVATQNPDFEFIRNHHVVGKTTIYDLTVDPTEKYVATACQDRNIRIHNAVTGKLKRTYKGSQGEDGTLIRVELDPSGMYIATSSSDKSVAIFDFYSGECVATMDGHSELVTGIKFTNDCKHLISTSGDGCIFVWRLPWGFTHNMKERLNEMGQHMKEAPSYPQLRRGTFVIPPELDPKVAAIETRSNTHRATMLVNKGSKLVAGDGEEEQEEEYEDGEGRDETDWHAGPKLDSTADLPLWAKKQVCGEDLPSPTTYSNPAQPRGRWAQRLDSKGFKVKSEWDAHRDIELKLEDGIDRRRYTVEPENLAEQVRHFALLQSAAVAEHERLQSSLLITDAEDFVSAEEGLAGLEDQRNASNPLLQGFVTSARGSDPFLPPTGHSSSSLSPDTPEDEVNSAKEEDQEEEEEEANEVIIYPPSEESSSSPESLKFQVTESTSSLEELQRRRARSVLKKESPRSSRVIEDQDLTEVEGSESTEPVSLGTSEDEDEGDEDEAEEDDNEEKGDQEKTPTESDHSNSKAQSTPGQTPTTTSIITPTDPTEGLKTNGRDSSSPKRDEDEEEEDKDEESFLHTNYGFTEQEKFGKCLEQLQSGFASVGLHNGNHHRLSISSKFLSRSQLSHIRGVAASTRPLPSSSVGGVTAQVYLQRRKDVMAKAVDETRRRLQSMGWNSLRSKSTTTPSSSGSTTSTTPTSTPTSPNKSVSTVTTVSRSEGSSMTEASPAEADERSHTVASVTESPSVGDALLNESEGSQKGQKASEDGKQEIETDQRKTESTPVVRQPENEPALTEDSRDKTQENGVMINKMGLRDSKETEESKAVQENSITSSGESASKASTIQPVTGTKDVGDNISRSKSPSTVPAETSNSQQVSQSESVVRSDDQSRNMTSTPDPVHVPIIKTKRPVSAPVEPTFEAIEKANKENLVRSFKYNTHPGRRSISSSSKSKMDKMKARKDQPATSTMRKSTSMSDLREAKSDEESRSESPSFNMVLRSHPRSHSVERKKIRANSPAREKHRSRPDRVLPLVPGLLKPKSYEVGTASSLAKKSVRKDETPPSSPSRTGRGKRSSFGAPGEESRQSKSGGSSPETLPETTKNVTLPEKPSAKDALADKTKQLAEADISSEATVADTQTADVKDVPRSSSPSSVGSQKDADLSSNKDQADKLAMPPPSSTTIAKSNRSLRRSSATRVELRQQRRRGSSSKTKPPANDASSTEDQKVSSDSISTSETSQSDARPSSPKSRGSSYRENRSSSLREGLSPKTARKASAPTIKTDTTEESLSDPSRPPLKLKSSKDSVKDEKTSEKPSPRRRRRERNEEAVVNASNNNNTMTQLDSVDKVHSPRSRSRRRRSFEASNASERTSGVTCEGTVTAKTSETEQRRESLEQCPTSTIKEPCPDRDSSEMTLDMMKAQVDTMKTAFDQCLELCAKAQGTDSPGKSHQHFLDYFASTFSLMQAASSPTLASRQSRRHPNLSVTDDTMSDVSESSLPYDDLLRSASSSSVFMTTTATTVSSARHSEVSPSEVDALRASLSSCRKTPPPNGMTGEVEMTSAIALLDQYSSILVSLVRQKVGDEMSEESAATQTQRSLDSAIEGIVNQ</sequence>
<dbReference type="PANTHER" id="PTHR44813:SF1">
    <property type="entry name" value="MITOGEN-ACTIVATED PROTEIN KINASE-BINDING PROTEIN 1"/>
    <property type="match status" value="1"/>
</dbReference>
<dbReference type="RefSeq" id="XP_038075736.1">
    <property type="nucleotide sequence ID" value="XM_038219808.1"/>
</dbReference>
<feature type="compositionally biased region" description="Basic and acidic residues" evidence="2">
    <location>
        <begin position="1345"/>
        <end position="1362"/>
    </location>
</feature>
<feature type="compositionally biased region" description="Polar residues" evidence="2">
    <location>
        <begin position="1666"/>
        <end position="1683"/>
    </location>
</feature>
<protein>
    <recommendedName>
        <fullName evidence="3">MABP1/WDR62 second WD40 domain-containing protein</fullName>
    </recommendedName>
</protein>
<dbReference type="InterPro" id="IPR056162">
    <property type="entry name" value="WD40_MABP1-WDR62_2nd"/>
</dbReference>
<proteinExistence type="predicted"/>
<dbReference type="OrthoDB" id="6154712at2759"/>
<dbReference type="GO" id="GO:0043124">
    <property type="term" value="P:negative regulation of canonical NF-kappaB signal transduction"/>
    <property type="evidence" value="ECO:0007669"/>
    <property type="project" value="TreeGrafter"/>
</dbReference>
<feature type="compositionally biased region" description="Basic and acidic residues" evidence="2">
    <location>
        <begin position="1041"/>
        <end position="1053"/>
    </location>
</feature>
<feature type="compositionally biased region" description="Basic residues" evidence="2">
    <location>
        <begin position="24"/>
        <end position="36"/>
    </location>
</feature>
<feature type="compositionally biased region" description="Polar residues" evidence="2">
    <location>
        <begin position="1544"/>
        <end position="1556"/>
    </location>
</feature>
<feature type="compositionally biased region" description="Low complexity" evidence="2">
    <location>
        <begin position="1609"/>
        <end position="1619"/>
    </location>
</feature>
<reference evidence="4" key="1">
    <citation type="submission" date="2022-11" db="UniProtKB">
        <authorList>
            <consortium name="EnsemblMetazoa"/>
        </authorList>
    </citation>
    <scope>IDENTIFICATION</scope>
</reference>
<evidence type="ECO:0000259" key="3">
    <source>
        <dbReference type="Pfam" id="PF24782"/>
    </source>
</evidence>
<accession>A0A914BIR7</accession>
<keyword evidence="5" id="KW-1185">Reference proteome</keyword>
<evidence type="ECO:0000313" key="4">
    <source>
        <dbReference type="EnsemblMetazoa" id="XP_038075736.1"/>
    </source>
</evidence>
<feature type="compositionally biased region" description="Basic and acidic residues" evidence="2">
    <location>
        <begin position="1532"/>
        <end position="1543"/>
    </location>
</feature>
<feature type="compositionally biased region" description="Basic and acidic residues" evidence="2">
    <location>
        <begin position="810"/>
        <end position="819"/>
    </location>
</feature>
<evidence type="ECO:0000256" key="2">
    <source>
        <dbReference type="SAM" id="MobiDB-lite"/>
    </source>
</evidence>
<dbReference type="SUPFAM" id="SSF50998">
    <property type="entry name" value="Quinoprotein alcohol dehydrogenase-like"/>
    <property type="match status" value="1"/>
</dbReference>
<dbReference type="GO" id="GO:0046330">
    <property type="term" value="P:positive regulation of JNK cascade"/>
    <property type="evidence" value="ECO:0007669"/>
    <property type="project" value="TreeGrafter"/>
</dbReference>
<feature type="compositionally biased region" description="Low complexity" evidence="2">
    <location>
        <begin position="1905"/>
        <end position="1914"/>
    </location>
</feature>
<dbReference type="GeneID" id="119743414"/>
<feature type="compositionally biased region" description="Acidic residues" evidence="2">
    <location>
        <begin position="1074"/>
        <end position="1092"/>
    </location>
</feature>
<feature type="compositionally biased region" description="Acidic residues" evidence="2">
    <location>
        <begin position="795"/>
        <end position="809"/>
    </location>
</feature>
<feature type="compositionally biased region" description="Polar residues" evidence="2">
    <location>
        <begin position="1408"/>
        <end position="1430"/>
    </location>
</feature>
<feature type="compositionally biased region" description="Basic and acidic residues" evidence="2">
    <location>
        <begin position="1557"/>
        <end position="1569"/>
    </location>
</feature>
<dbReference type="InterPro" id="IPR015943">
    <property type="entry name" value="WD40/YVTN_repeat-like_dom_sf"/>
</dbReference>
<keyword evidence="1" id="KW-0853">WD repeat</keyword>
<dbReference type="Gene3D" id="2.130.10.10">
    <property type="entry name" value="YVTN repeat-like/Quinoprotein amine dehydrogenase"/>
    <property type="match status" value="3"/>
</dbReference>
<feature type="compositionally biased region" description="Low complexity" evidence="2">
    <location>
        <begin position="1111"/>
        <end position="1130"/>
    </location>
</feature>
<dbReference type="Pfam" id="PF00400">
    <property type="entry name" value="WD40"/>
    <property type="match status" value="2"/>
</dbReference>
<dbReference type="Proteomes" id="UP000887568">
    <property type="component" value="Unplaced"/>
</dbReference>
<dbReference type="PROSITE" id="PS50082">
    <property type="entry name" value="WD_REPEATS_2"/>
    <property type="match status" value="2"/>
</dbReference>
<feature type="compositionally biased region" description="Low complexity" evidence="2">
    <location>
        <begin position="1806"/>
        <end position="1819"/>
    </location>
</feature>
<feature type="region of interest" description="Disordered" evidence="2">
    <location>
        <begin position="1"/>
        <end position="39"/>
    </location>
</feature>
<feature type="compositionally biased region" description="Polar residues" evidence="2">
    <location>
        <begin position="2165"/>
        <end position="2174"/>
    </location>
</feature>
<feature type="compositionally biased region" description="Basic and acidic residues" evidence="2">
    <location>
        <begin position="1242"/>
        <end position="1251"/>
    </location>
</feature>
<feature type="region of interest" description="Disordered" evidence="2">
    <location>
        <begin position="954"/>
        <end position="1161"/>
    </location>
</feature>
<feature type="compositionally biased region" description="Acidic residues" evidence="2">
    <location>
        <begin position="1054"/>
        <end position="1064"/>
    </location>
</feature>
<feature type="compositionally biased region" description="Polar residues" evidence="2">
    <location>
        <begin position="2059"/>
        <end position="2072"/>
    </location>
</feature>
<feature type="compositionally biased region" description="Basic and acidic residues" evidence="2">
    <location>
        <begin position="1878"/>
        <end position="1893"/>
    </location>
</feature>
<evidence type="ECO:0000256" key="1">
    <source>
        <dbReference type="PROSITE-ProRule" id="PRU00221"/>
    </source>
</evidence>
<dbReference type="Pfam" id="PF24782">
    <property type="entry name" value="WD40_MABP1-WDR62_2nd"/>
    <property type="match status" value="1"/>
</dbReference>
<feature type="region of interest" description="Disordered" evidence="2">
    <location>
        <begin position="1242"/>
        <end position="1988"/>
    </location>
</feature>
<feature type="compositionally biased region" description="Polar residues" evidence="2">
    <location>
        <begin position="1758"/>
        <end position="1774"/>
    </location>
</feature>
<feature type="region of interest" description="Disordered" evidence="2">
    <location>
        <begin position="2160"/>
        <end position="2184"/>
    </location>
</feature>
<dbReference type="EnsemblMetazoa" id="XM_038219808.1">
    <property type="protein sequence ID" value="XP_038075736.1"/>
    <property type="gene ID" value="LOC119743414"/>
</dbReference>
<dbReference type="SUPFAM" id="SSF117289">
    <property type="entry name" value="Nucleoporin domain"/>
    <property type="match status" value="1"/>
</dbReference>
<feature type="compositionally biased region" description="Low complexity" evidence="2">
    <location>
        <begin position="1867"/>
        <end position="1876"/>
    </location>
</feature>
<dbReference type="GO" id="GO:0005737">
    <property type="term" value="C:cytoplasm"/>
    <property type="evidence" value="ECO:0007669"/>
    <property type="project" value="TreeGrafter"/>
</dbReference>
<name>A0A914BIR7_PATMI</name>
<organism evidence="4 5">
    <name type="scientific">Patiria miniata</name>
    <name type="common">Bat star</name>
    <name type="synonym">Asterina miniata</name>
    <dbReference type="NCBI Taxonomy" id="46514"/>
    <lineage>
        <taxon>Eukaryota</taxon>
        <taxon>Metazoa</taxon>
        <taxon>Echinodermata</taxon>
        <taxon>Eleutherozoa</taxon>
        <taxon>Asterozoa</taxon>
        <taxon>Asteroidea</taxon>
        <taxon>Valvatacea</taxon>
        <taxon>Valvatida</taxon>
        <taxon>Asterinidae</taxon>
        <taxon>Patiria</taxon>
    </lineage>
</organism>
<dbReference type="InterPro" id="IPR055292">
    <property type="entry name" value="MABP1"/>
</dbReference>
<feature type="compositionally biased region" description="Polar residues" evidence="2">
    <location>
        <begin position="1820"/>
        <end position="1830"/>
    </location>
</feature>
<evidence type="ECO:0000313" key="5">
    <source>
        <dbReference type="Proteomes" id="UP000887568"/>
    </source>
</evidence>
<feature type="compositionally biased region" description="Basic and acidic residues" evidence="2">
    <location>
        <begin position="1395"/>
        <end position="1407"/>
    </location>
</feature>
<feature type="compositionally biased region" description="Basic and acidic residues" evidence="2">
    <location>
        <begin position="1961"/>
        <end position="1970"/>
    </location>
</feature>
<feature type="region of interest" description="Disordered" evidence="2">
    <location>
        <begin position="788"/>
        <end position="823"/>
    </location>
</feature>
<feature type="compositionally biased region" description="Basic and acidic residues" evidence="2">
    <location>
        <begin position="1502"/>
        <end position="1511"/>
    </location>
</feature>
<feature type="compositionally biased region" description="Polar residues" evidence="2">
    <location>
        <begin position="1709"/>
        <end position="1719"/>
    </location>
</feature>
<feature type="compositionally biased region" description="Basic residues" evidence="2">
    <location>
        <begin position="1927"/>
        <end position="1936"/>
    </location>
</feature>
<feature type="compositionally biased region" description="Basic and acidic residues" evidence="2">
    <location>
        <begin position="1689"/>
        <end position="1703"/>
    </location>
</feature>
<feature type="compositionally biased region" description="Polar residues" evidence="2">
    <location>
        <begin position="1020"/>
        <end position="1030"/>
    </location>
</feature>
<dbReference type="SMART" id="SM00320">
    <property type="entry name" value="WD40"/>
    <property type="match status" value="12"/>
</dbReference>
<feature type="repeat" description="WD" evidence="1">
    <location>
        <begin position="651"/>
        <end position="692"/>
    </location>
</feature>
<dbReference type="InterPro" id="IPR001680">
    <property type="entry name" value="WD40_rpt"/>
</dbReference>
<feature type="compositionally biased region" description="Polar residues" evidence="2">
    <location>
        <begin position="1439"/>
        <end position="1452"/>
    </location>
</feature>
<dbReference type="PROSITE" id="PS50294">
    <property type="entry name" value="WD_REPEATS_REGION"/>
    <property type="match status" value="1"/>
</dbReference>
<feature type="compositionally biased region" description="Acidic residues" evidence="2">
    <location>
        <begin position="979"/>
        <end position="1000"/>
    </location>
</feature>
<feature type="compositionally biased region" description="Basic and acidic residues" evidence="2">
    <location>
        <begin position="1093"/>
        <end position="1107"/>
    </location>
</feature>
<feature type="compositionally biased region" description="Basic residues" evidence="2">
    <location>
        <begin position="1580"/>
        <end position="1593"/>
    </location>
</feature>